<evidence type="ECO:0000313" key="1">
    <source>
        <dbReference type="EMBL" id="SUJ06839.1"/>
    </source>
</evidence>
<dbReference type="Pfam" id="PF11130">
    <property type="entry name" value="TraC_F_IV"/>
    <property type="match status" value="1"/>
</dbReference>
<dbReference type="EMBL" id="UGYV01000004">
    <property type="protein sequence ID" value="SUJ06839.1"/>
    <property type="molecule type" value="Genomic_DNA"/>
</dbReference>
<dbReference type="Proteomes" id="UP000255061">
    <property type="component" value="Unassembled WGS sequence"/>
</dbReference>
<sequence length="60" mass="6848">MKQRIKNDLGALYASSKQQHNHLHHELPYRIYDDAEQVFENANSLGFGFAISLLAGRMTT</sequence>
<gene>
    <name evidence="1" type="ORF">NCTC10736_03847</name>
</gene>
<protein>
    <submittedName>
        <fullName evidence="1">F pilus assembly Type-IV secretion system for plasmid transfer</fullName>
    </submittedName>
</protein>
<proteinExistence type="predicted"/>
<accession>A0A380BUK6</accession>
<dbReference type="AlphaFoldDB" id="A0A380BUK6"/>
<evidence type="ECO:0000313" key="2">
    <source>
        <dbReference type="Proteomes" id="UP000255061"/>
    </source>
</evidence>
<organism evidence="1 2">
    <name type="scientific">Shewanella morhuae</name>
    <dbReference type="NCBI Taxonomy" id="365591"/>
    <lineage>
        <taxon>Bacteria</taxon>
        <taxon>Pseudomonadati</taxon>
        <taxon>Pseudomonadota</taxon>
        <taxon>Gammaproteobacteria</taxon>
        <taxon>Alteromonadales</taxon>
        <taxon>Shewanellaceae</taxon>
        <taxon>Shewanella</taxon>
    </lineage>
</organism>
<name>A0A380BUK6_9GAMM</name>
<dbReference type="InterPro" id="IPR025955">
    <property type="entry name" value="TraC/Conjuga_ATPase"/>
</dbReference>
<reference evidence="1 2" key="1">
    <citation type="submission" date="2018-06" db="EMBL/GenBank/DDBJ databases">
        <authorList>
            <consortium name="Pathogen Informatics"/>
            <person name="Doyle S."/>
        </authorList>
    </citation>
    <scope>NUCLEOTIDE SEQUENCE [LARGE SCALE GENOMIC DNA]</scope>
    <source>
        <strain evidence="1 2">NCTC10736</strain>
    </source>
</reference>